<dbReference type="Pfam" id="PF03403">
    <property type="entry name" value="PAF-AH_p_II"/>
    <property type="match status" value="1"/>
</dbReference>
<reference evidence="6 7" key="1">
    <citation type="submission" date="2020-09" db="EMBL/GenBank/DDBJ databases">
        <title>Biosynthesis of the nuclear factor of activated T cells inhibitor NFAT-133 and its congeners in Streptomyces pactum.</title>
        <authorList>
            <person name="Zhou W."/>
            <person name="Posri P."/>
            <person name="Abugrain M.E."/>
            <person name="Weisberg A.J."/>
            <person name="Chang J.H."/>
            <person name="Mahmud T."/>
        </authorList>
    </citation>
    <scope>NUCLEOTIDE SEQUENCE [LARGE SCALE GENOMIC DNA]</scope>
    <source>
        <strain evidence="6 7">ATCC 27456</strain>
    </source>
</reference>
<dbReference type="PANTHER" id="PTHR10272">
    <property type="entry name" value="PLATELET-ACTIVATING FACTOR ACETYLHYDROLASE"/>
    <property type="match status" value="1"/>
</dbReference>
<evidence type="ECO:0000256" key="3">
    <source>
        <dbReference type="ARBA" id="ARBA00023098"/>
    </source>
</evidence>
<evidence type="ECO:0000313" key="7">
    <source>
        <dbReference type="Proteomes" id="UP000807371"/>
    </source>
</evidence>
<evidence type="ECO:0000256" key="2">
    <source>
        <dbReference type="ARBA" id="ARBA00022963"/>
    </source>
</evidence>
<keyword evidence="1 6" id="KW-0378">Hydrolase</keyword>
<evidence type="ECO:0000313" key="6">
    <source>
        <dbReference type="EMBL" id="MBH5335515.1"/>
    </source>
</evidence>
<gene>
    <name evidence="6" type="ORF">IHE55_12185</name>
</gene>
<dbReference type="PANTHER" id="PTHR10272:SF0">
    <property type="entry name" value="PLATELET-ACTIVATING FACTOR ACETYLHYDROLASE"/>
    <property type="match status" value="1"/>
</dbReference>
<keyword evidence="3" id="KW-0443">Lipid metabolism</keyword>
<accession>A0ABS0NJZ7</accession>
<dbReference type="InterPro" id="IPR029058">
    <property type="entry name" value="AB_hydrolase_fold"/>
</dbReference>
<evidence type="ECO:0000256" key="4">
    <source>
        <dbReference type="SAM" id="MobiDB-lite"/>
    </source>
</evidence>
<dbReference type="SUPFAM" id="SSF53474">
    <property type="entry name" value="alpha/beta-Hydrolases"/>
    <property type="match status" value="1"/>
</dbReference>
<comment type="caution">
    <text evidence="6">The sequence shown here is derived from an EMBL/GenBank/DDBJ whole genome shotgun (WGS) entry which is preliminary data.</text>
</comment>
<protein>
    <submittedName>
        <fullName evidence="6">Alpha/beta hydrolase</fullName>
    </submittedName>
</protein>
<keyword evidence="7" id="KW-1185">Reference proteome</keyword>
<dbReference type="GO" id="GO:0016787">
    <property type="term" value="F:hydrolase activity"/>
    <property type="evidence" value="ECO:0007669"/>
    <property type="project" value="UniProtKB-KW"/>
</dbReference>
<feature type="region of interest" description="Disordered" evidence="4">
    <location>
        <begin position="32"/>
        <end position="76"/>
    </location>
</feature>
<evidence type="ECO:0000256" key="1">
    <source>
        <dbReference type="ARBA" id="ARBA00022801"/>
    </source>
</evidence>
<dbReference type="EMBL" id="JACYXC010000001">
    <property type="protein sequence ID" value="MBH5335515.1"/>
    <property type="molecule type" value="Genomic_DNA"/>
</dbReference>
<name>A0ABS0NJZ7_9ACTN</name>
<keyword evidence="5" id="KW-0732">Signal</keyword>
<feature type="signal peptide" evidence="5">
    <location>
        <begin position="1"/>
        <end position="26"/>
    </location>
</feature>
<feature type="chain" id="PRO_5045442156" evidence="5">
    <location>
        <begin position="27"/>
        <end position="438"/>
    </location>
</feature>
<proteinExistence type="predicted"/>
<keyword evidence="2" id="KW-0442">Lipid degradation</keyword>
<sequence>MGRRTVVVAASAVLAGALPPAGGAAAAAAATTGDGTSNATSPGNRTAYRTDGSPGDGPAPTGGPGGVTLRLPAPTGPHPVGIATLHLVDHTRRDPWDPSIPVREVMVTVLYPARPATDRPVAPQMTPEAAVVFGVLARRLRPGLPEAGVDWGATATHAHPDAPALPGRRPVLLYSPGGGDPRTLGTAAAEELASRGYVVVTIDHPGDAVVVEFPGPATAFRDTVRTTVFRDDPRTDPEMFRTMIETRVADTRFVLDRLAELAAGRTPDVHRRTPPRHLGRALDLRRTGCYGHSAGGTTAAEAMYRDRRVRAAVTMEGFLDHPSPAPGTPGELFPVARYGVDRPLLLLGTDGFEGQRELETSWAAMTAHPGGHTHRRMLDRSAHWVFTDLAALVPQLQRAGLVTAGARAGLVGTVEPSHSVRTVRGMLLGFFARHLPVC</sequence>
<organism evidence="6 7">
    <name type="scientific">Streptomyces pactum</name>
    <dbReference type="NCBI Taxonomy" id="68249"/>
    <lineage>
        <taxon>Bacteria</taxon>
        <taxon>Bacillati</taxon>
        <taxon>Actinomycetota</taxon>
        <taxon>Actinomycetes</taxon>
        <taxon>Kitasatosporales</taxon>
        <taxon>Streptomycetaceae</taxon>
        <taxon>Streptomyces</taxon>
    </lineage>
</organism>
<dbReference type="Proteomes" id="UP000807371">
    <property type="component" value="Unassembled WGS sequence"/>
</dbReference>
<dbReference type="Gene3D" id="3.40.50.1820">
    <property type="entry name" value="alpha/beta hydrolase"/>
    <property type="match status" value="1"/>
</dbReference>
<evidence type="ECO:0000256" key="5">
    <source>
        <dbReference type="SAM" id="SignalP"/>
    </source>
</evidence>